<comment type="cofactor">
    <cofactor evidence="10">
        <name>Zn(2+)</name>
        <dbReference type="ChEBI" id="CHEBI:29105"/>
    </cofactor>
    <text evidence="10">Binds 1 zinc ion per subunit.</text>
</comment>
<dbReference type="SUPFAM" id="SSF55486">
    <property type="entry name" value="Metalloproteases ('zincins'), catalytic domain"/>
    <property type="match status" value="1"/>
</dbReference>
<feature type="domain" description="CUB" evidence="11">
    <location>
        <begin position="202"/>
        <end position="318"/>
    </location>
</feature>
<dbReference type="FunFam" id="2.60.120.290:FF:000013">
    <property type="entry name" value="Membrane frizzled-related protein"/>
    <property type="match status" value="1"/>
</dbReference>
<dbReference type="GO" id="GO:0006508">
    <property type="term" value="P:proteolysis"/>
    <property type="evidence" value="ECO:0007669"/>
    <property type="project" value="UniProtKB-KW"/>
</dbReference>
<evidence type="ECO:0000313" key="14">
    <source>
        <dbReference type="Proteomes" id="UP000786811"/>
    </source>
</evidence>
<reference evidence="13" key="1">
    <citation type="submission" date="2021-04" db="EMBL/GenBank/DDBJ databases">
        <authorList>
            <person name="Chebbi M.A.C M."/>
        </authorList>
    </citation>
    <scope>NUCLEOTIDE SEQUENCE</scope>
</reference>
<evidence type="ECO:0000256" key="5">
    <source>
        <dbReference type="ARBA" id="ARBA00022801"/>
    </source>
</evidence>
<keyword evidence="2 10" id="KW-0645">Protease</keyword>
<dbReference type="PANTHER" id="PTHR24251">
    <property type="entry name" value="OVOCHYMASE-RELATED"/>
    <property type="match status" value="1"/>
</dbReference>
<keyword evidence="3 10" id="KW-0479">Metal-binding</keyword>
<dbReference type="InterPro" id="IPR035914">
    <property type="entry name" value="Sperma_CUB_dom_sf"/>
</dbReference>
<dbReference type="PROSITE" id="PS51864">
    <property type="entry name" value="ASTACIN"/>
    <property type="match status" value="1"/>
</dbReference>
<dbReference type="GO" id="GO:0046872">
    <property type="term" value="F:metal ion binding"/>
    <property type="evidence" value="ECO:0007669"/>
    <property type="project" value="UniProtKB-KW"/>
</dbReference>
<dbReference type="Gene3D" id="2.60.120.290">
    <property type="entry name" value="Spermadhesin, CUB domain"/>
    <property type="match status" value="2"/>
</dbReference>
<dbReference type="Pfam" id="PF01400">
    <property type="entry name" value="Astacin"/>
    <property type="match status" value="1"/>
</dbReference>
<dbReference type="Proteomes" id="UP000786811">
    <property type="component" value="Unassembled WGS sequence"/>
</dbReference>
<evidence type="ECO:0000256" key="8">
    <source>
        <dbReference type="ARBA" id="ARBA00023157"/>
    </source>
</evidence>
<accession>A0A8J2HHD1</accession>
<protein>
    <recommendedName>
        <fullName evidence="10">Metalloendopeptidase</fullName>
        <ecNumber evidence="10">3.4.24.-</ecNumber>
    </recommendedName>
</protein>
<dbReference type="EMBL" id="CAJNRD030001119">
    <property type="protein sequence ID" value="CAG5090354.1"/>
    <property type="molecule type" value="Genomic_DNA"/>
</dbReference>
<feature type="disulfide bond" evidence="9">
    <location>
        <begin position="85"/>
        <end position="112"/>
    </location>
</feature>
<evidence type="ECO:0000313" key="13">
    <source>
        <dbReference type="EMBL" id="CAG5090354.1"/>
    </source>
</evidence>
<evidence type="ECO:0000259" key="11">
    <source>
        <dbReference type="PROSITE" id="PS01180"/>
    </source>
</evidence>
<keyword evidence="8 9" id="KW-1015">Disulfide bond</keyword>
<keyword evidence="14" id="KW-1185">Reference proteome</keyword>
<comment type="caution">
    <text evidence="9">Lacks conserved residue(s) required for the propagation of feature annotation.</text>
</comment>
<dbReference type="SMART" id="SM00042">
    <property type="entry name" value="CUB"/>
    <property type="match status" value="2"/>
</dbReference>
<sequence length="318" mass="36476">MENVYNGKEFNFDKLSPGEITTLNQIYDYNSIMHYKRYEFSSDRSKDTIVPLQTENNEIDKIGKGAKLSDIDIIATNLLYRCIECGKTLQNPEGTFGTAIDAHTSLTTKKHCQWRITASHGEKIVLYITSLNIIETWPKCQTDYLQIIDGYSTINSLLASICGKHRILHPIISSGNRMLVTYRTDNFNKTYYGFTARYYKICGGDIEIENENQNYYLESPNYPSPYKDNKICVWHLISPFNRNISINFNYFKLEESVDCENDFLEIKNGDNYYSSSVRTYCGKDSPGKVISEGNKLVIKFVSNHEIQGNGFSAIITMI</sequence>
<dbReference type="InterPro" id="IPR001506">
    <property type="entry name" value="Peptidase_M12A"/>
</dbReference>
<proteinExistence type="predicted"/>
<dbReference type="Pfam" id="PF00431">
    <property type="entry name" value="CUB"/>
    <property type="match status" value="2"/>
</dbReference>
<name>A0A8J2HHD1_COTCN</name>
<evidence type="ECO:0000256" key="2">
    <source>
        <dbReference type="ARBA" id="ARBA00022670"/>
    </source>
</evidence>
<comment type="caution">
    <text evidence="13">The sequence shown here is derived from an EMBL/GenBank/DDBJ whole genome shotgun (WGS) entry which is preliminary data.</text>
</comment>
<keyword evidence="1" id="KW-0245">EGF-like domain</keyword>
<evidence type="ECO:0000256" key="4">
    <source>
        <dbReference type="ARBA" id="ARBA00022737"/>
    </source>
</evidence>
<evidence type="ECO:0000256" key="7">
    <source>
        <dbReference type="ARBA" id="ARBA00023049"/>
    </source>
</evidence>
<dbReference type="InterPro" id="IPR000859">
    <property type="entry name" value="CUB_dom"/>
</dbReference>
<dbReference type="PROSITE" id="PS01180">
    <property type="entry name" value="CUB"/>
    <property type="match status" value="2"/>
</dbReference>
<dbReference type="PANTHER" id="PTHR24251:SF37">
    <property type="entry name" value="CUB DOMAIN-CONTAINING PROTEIN"/>
    <property type="match status" value="1"/>
</dbReference>
<evidence type="ECO:0000259" key="12">
    <source>
        <dbReference type="PROSITE" id="PS51864"/>
    </source>
</evidence>
<evidence type="ECO:0000256" key="3">
    <source>
        <dbReference type="ARBA" id="ARBA00022723"/>
    </source>
</evidence>
<dbReference type="PRINTS" id="PR00480">
    <property type="entry name" value="ASTACIN"/>
</dbReference>
<dbReference type="Gene3D" id="3.40.390.10">
    <property type="entry name" value="Collagenase (Catalytic Domain)"/>
    <property type="match status" value="1"/>
</dbReference>
<evidence type="ECO:0000256" key="1">
    <source>
        <dbReference type="ARBA" id="ARBA00022536"/>
    </source>
</evidence>
<dbReference type="EC" id="3.4.24.-" evidence="10"/>
<dbReference type="InterPro" id="IPR024079">
    <property type="entry name" value="MetalloPept_cat_dom_sf"/>
</dbReference>
<gene>
    <name evidence="13" type="ORF">HICCMSTLAB_LOCUS5598</name>
</gene>
<dbReference type="GO" id="GO:0004222">
    <property type="term" value="F:metalloendopeptidase activity"/>
    <property type="evidence" value="ECO:0007669"/>
    <property type="project" value="UniProtKB-UniRule"/>
</dbReference>
<dbReference type="AlphaFoldDB" id="A0A8J2HHD1"/>
<dbReference type="OrthoDB" id="7694278at2759"/>
<dbReference type="SUPFAM" id="SSF49854">
    <property type="entry name" value="Spermadhesin, CUB domain"/>
    <property type="match status" value="2"/>
</dbReference>
<keyword evidence="6 10" id="KW-0862">Zinc</keyword>
<keyword evidence="4" id="KW-0677">Repeat</keyword>
<organism evidence="13 14">
    <name type="scientific">Cotesia congregata</name>
    <name type="common">Parasitoid wasp</name>
    <name type="synonym">Apanteles congregatus</name>
    <dbReference type="NCBI Taxonomy" id="51543"/>
    <lineage>
        <taxon>Eukaryota</taxon>
        <taxon>Metazoa</taxon>
        <taxon>Ecdysozoa</taxon>
        <taxon>Arthropoda</taxon>
        <taxon>Hexapoda</taxon>
        <taxon>Insecta</taxon>
        <taxon>Pterygota</taxon>
        <taxon>Neoptera</taxon>
        <taxon>Endopterygota</taxon>
        <taxon>Hymenoptera</taxon>
        <taxon>Apocrita</taxon>
        <taxon>Ichneumonoidea</taxon>
        <taxon>Braconidae</taxon>
        <taxon>Microgastrinae</taxon>
        <taxon>Cotesia</taxon>
    </lineage>
</organism>
<keyword evidence="7 10" id="KW-0482">Metalloprotease</keyword>
<feature type="domain" description="Peptidase M12A" evidence="12">
    <location>
        <begin position="1"/>
        <end position="86"/>
    </location>
</feature>
<keyword evidence="5 10" id="KW-0378">Hydrolase</keyword>
<dbReference type="CDD" id="cd00041">
    <property type="entry name" value="CUB"/>
    <property type="match status" value="2"/>
</dbReference>
<evidence type="ECO:0000256" key="10">
    <source>
        <dbReference type="RuleBase" id="RU361183"/>
    </source>
</evidence>
<feature type="domain" description="CUB" evidence="11">
    <location>
        <begin position="85"/>
        <end position="201"/>
    </location>
</feature>
<evidence type="ECO:0000256" key="9">
    <source>
        <dbReference type="PROSITE-ProRule" id="PRU00059"/>
    </source>
</evidence>
<evidence type="ECO:0000256" key="6">
    <source>
        <dbReference type="ARBA" id="ARBA00022833"/>
    </source>
</evidence>